<keyword evidence="3" id="KW-1185">Reference proteome</keyword>
<evidence type="ECO:0000313" key="3">
    <source>
        <dbReference type="Proteomes" id="UP000242715"/>
    </source>
</evidence>
<protein>
    <submittedName>
        <fullName evidence="2">Uncharacterized protein</fullName>
    </submittedName>
</protein>
<reference evidence="3" key="1">
    <citation type="journal article" date="2017" name="Front. Plant Sci.">
        <title>Climate Clever Clovers: New Paradigm to Reduce the Environmental Footprint of Ruminants by Breeding Low Methanogenic Forages Utilizing Haplotype Variation.</title>
        <authorList>
            <person name="Kaur P."/>
            <person name="Appels R."/>
            <person name="Bayer P.E."/>
            <person name="Keeble-Gagnere G."/>
            <person name="Wang J."/>
            <person name="Hirakawa H."/>
            <person name="Shirasawa K."/>
            <person name="Vercoe P."/>
            <person name="Stefanova K."/>
            <person name="Durmic Z."/>
            <person name="Nichols P."/>
            <person name="Revell C."/>
            <person name="Isobe S.N."/>
            <person name="Edwards D."/>
            <person name="Erskine W."/>
        </authorList>
    </citation>
    <scope>NUCLEOTIDE SEQUENCE [LARGE SCALE GENOMIC DNA]</scope>
    <source>
        <strain evidence="3">cv. Daliak</strain>
    </source>
</reference>
<evidence type="ECO:0000256" key="1">
    <source>
        <dbReference type="SAM" id="MobiDB-lite"/>
    </source>
</evidence>
<accession>A0A2Z6N7G1</accession>
<dbReference type="EMBL" id="DF973469">
    <property type="protein sequence ID" value="GAU31815.1"/>
    <property type="molecule type" value="Genomic_DNA"/>
</dbReference>
<gene>
    <name evidence="2" type="ORF">TSUD_58160</name>
</gene>
<dbReference type="AlphaFoldDB" id="A0A2Z6N7G1"/>
<feature type="region of interest" description="Disordered" evidence="1">
    <location>
        <begin position="22"/>
        <end position="55"/>
    </location>
</feature>
<proteinExistence type="predicted"/>
<dbReference type="Proteomes" id="UP000242715">
    <property type="component" value="Unassembled WGS sequence"/>
</dbReference>
<evidence type="ECO:0000313" key="2">
    <source>
        <dbReference type="EMBL" id="GAU31815.1"/>
    </source>
</evidence>
<organism evidence="2 3">
    <name type="scientific">Trifolium subterraneum</name>
    <name type="common">Subterranean clover</name>
    <dbReference type="NCBI Taxonomy" id="3900"/>
    <lineage>
        <taxon>Eukaryota</taxon>
        <taxon>Viridiplantae</taxon>
        <taxon>Streptophyta</taxon>
        <taxon>Embryophyta</taxon>
        <taxon>Tracheophyta</taxon>
        <taxon>Spermatophyta</taxon>
        <taxon>Magnoliopsida</taxon>
        <taxon>eudicotyledons</taxon>
        <taxon>Gunneridae</taxon>
        <taxon>Pentapetalae</taxon>
        <taxon>rosids</taxon>
        <taxon>fabids</taxon>
        <taxon>Fabales</taxon>
        <taxon>Fabaceae</taxon>
        <taxon>Papilionoideae</taxon>
        <taxon>50 kb inversion clade</taxon>
        <taxon>NPAAA clade</taxon>
        <taxon>Hologalegina</taxon>
        <taxon>IRL clade</taxon>
        <taxon>Trifolieae</taxon>
        <taxon>Trifolium</taxon>
    </lineage>
</organism>
<feature type="compositionally biased region" description="Basic residues" evidence="1">
    <location>
        <begin position="31"/>
        <end position="43"/>
    </location>
</feature>
<name>A0A2Z6N7G1_TRISU</name>
<sequence>MEFGEFIGGSLKGGKVVEEISDGFGDEREGKKKKKKKKKKKRKIVGEGENSELKM</sequence>